<keyword evidence="3" id="KW-1185">Reference proteome</keyword>
<dbReference type="PROSITE" id="PS00061">
    <property type="entry name" value="ADH_SHORT"/>
    <property type="match status" value="1"/>
</dbReference>
<reference evidence="3" key="1">
    <citation type="journal article" date="2019" name="Int. J. Syst. Evol. Microbiol.">
        <title>The Global Catalogue of Microorganisms (GCM) 10K type strain sequencing project: providing services to taxonomists for standard genome sequencing and annotation.</title>
        <authorList>
            <consortium name="The Broad Institute Genomics Platform"/>
            <consortium name="The Broad Institute Genome Sequencing Center for Infectious Disease"/>
            <person name="Wu L."/>
            <person name="Ma J."/>
        </authorList>
    </citation>
    <scope>NUCLEOTIDE SEQUENCE [LARGE SCALE GENOMIC DNA]</scope>
    <source>
        <strain evidence="3">CGMCC 1.12922</strain>
    </source>
</reference>
<comment type="caution">
    <text evidence="2">The sequence shown here is derived from an EMBL/GenBank/DDBJ whole genome shotgun (WGS) entry which is preliminary data.</text>
</comment>
<accession>A0ABQ1QG82</accession>
<protein>
    <recommendedName>
        <fullName evidence="4">Short-chain dehydrogenase</fullName>
    </recommendedName>
</protein>
<dbReference type="InterPro" id="IPR036291">
    <property type="entry name" value="NAD(P)-bd_dom_sf"/>
</dbReference>
<evidence type="ECO:0000313" key="2">
    <source>
        <dbReference type="EMBL" id="GGD25230.1"/>
    </source>
</evidence>
<dbReference type="InterPro" id="IPR002347">
    <property type="entry name" value="SDR_fam"/>
</dbReference>
<dbReference type="InterPro" id="IPR020904">
    <property type="entry name" value="Sc_DH/Rdtase_CS"/>
</dbReference>
<evidence type="ECO:0008006" key="4">
    <source>
        <dbReference type="Google" id="ProtNLM"/>
    </source>
</evidence>
<comment type="similarity">
    <text evidence="1">Belongs to the short-chain dehydrogenases/reductases (SDR) family.</text>
</comment>
<dbReference type="PRINTS" id="PR00081">
    <property type="entry name" value="GDHRDH"/>
</dbReference>
<dbReference type="Gene3D" id="3.40.50.720">
    <property type="entry name" value="NAD(P)-binding Rossmann-like Domain"/>
    <property type="match status" value="1"/>
</dbReference>
<dbReference type="Pfam" id="PF13561">
    <property type="entry name" value="adh_short_C2"/>
    <property type="match status" value="1"/>
</dbReference>
<evidence type="ECO:0000313" key="3">
    <source>
        <dbReference type="Proteomes" id="UP000617355"/>
    </source>
</evidence>
<dbReference type="CDD" id="cd05233">
    <property type="entry name" value="SDR_c"/>
    <property type="match status" value="1"/>
</dbReference>
<evidence type="ECO:0000256" key="1">
    <source>
        <dbReference type="ARBA" id="ARBA00006484"/>
    </source>
</evidence>
<dbReference type="Proteomes" id="UP000617355">
    <property type="component" value="Unassembled WGS sequence"/>
</dbReference>
<name>A0ABQ1QG82_9RHOB</name>
<dbReference type="RefSeq" id="WP_188526219.1">
    <property type="nucleotide sequence ID" value="NZ_BMGI01000001.1"/>
</dbReference>
<organism evidence="2 3">
    <name type="scientific">Sinisalibacter lacisalsi</name>
    <dbReference type="NCBI Taxonomy" id="1526570"/>
    <lineage>
        <taxon>Bacteria</taxon>
        <taxon>Pseudomonadati</taxon>
        <taxon>Pseudomonadota</taxon>
        <taxon>Alphaproteobacteria</taxon>
        <taxon>Rhodobacterales</taxon>
        <taxon>Roseobacteraceae</taxon>
        <taxon>Sinisalibacter</taxon>
    </lineage>
</organism>
<sequence length="249" mass="25694">MTDPVALITGGAEGIGRTTAELFAARGYRVVIADLSGAADAADALGPEHEGHSLDVTDEDAVRTLLAGLDRVDVLVNNAGIGDSHLPTLEQEIAHFRRVLDVHLAGAFLVARETARRMIGQGGGAIVNLSSIAGVVGLPRRNAYGAAKAGIAMMTRSLACEWAEAGVRVNAVAPGYAGTKLVRKLVDAGRIDLAAIERRVPMGRLVEPAEIAEAIWFLASPAASAITGVTLSVDGGWAAFGDFGDAHPS</sequence>
<dbReference type="PANTHER" id="PTHR42760">
    <property type="entry name" value="SHORT-CHAIN DEHYDROGENASES/REDUCTASES FAMILY MEMBER"/>
    <property type="match status" value="1"/>
</dbReference>
<dbReference type="SUPFAM" id="SSF51735">
    <property type="entry name" value="NAD(P)-binding Rossmann-fold domains"/>
    <property type="match status" value="1"/>
</dbReference>
<proteinExistence type="inferred from homology"/>
<dbReference type="EMBL" id="BMGI01000001">
    <property type="protein sequence ID" value="GGD25230.1"/>
    <property type="molecule type" value="Genomic_DNA"/>
</dbReference>
<dbReference type="PRINTS" id="PR00080">
    <property type="entry name" value="SDRFAMILY"/>
</dbReference>
<gene>
    <name evidence="2" type="ORF">GCM10011358_07100</name>
</gene>